<dbReference type="PANTHER" id="PTHR35546:SF9">
    <property type="entry name" value="F-BOX ASSOCIATED DOMAIN-CONTAINING PROTEIN"/>
    <property type="match status" value="1"/>
</dbReference>
<name>A0ABM3RF79_SPIOL</name>
<evidence type="ECO:0000313" key="3">
    <source>
        <dbReference type="RefSeq" id="XP_056694271.1"/>
    </source>
</evidence>
<keyword evidence="2" id="KW-1185">Reference proteome</keyword>
<dbReference type="Proteomes" id="UP000813463">
    <property type="component" value="Chromosome 3"/>
</dbReference>
<evidence type="ECO:0000313" key="2">
    <source>
        <dbReference type="Proteomes" id="UP000813463"/>
    </source>
</evidence>
<evidence type="ECO:0000313" key="4">
    <source>
        <dbReference type="RefSeq" id="XP_056694272.1"/>
    </source>
</evidence>
<dbReference type="PANTHER" id="PTHR35546">
    <property type="entry name" value="F-BOX PROTEIN INTERACTION DOMAIN PROTEIN-RELATED"/>
    <property type="match status" value="1"/>
</dbReference>
<organism evidence="2 3">
    <name type="scientific">Spinacia oleracea</name>
    <name type="common">Spinach</name>
    <dbReference type="NCBI Taxonomy" id="3562"/>
    <lineage>
        <taxon>Eukaryota</taxon>
        <taxon>Viridiplantae</taxon>
        <taxon>Streptophyta</taxon>
        <taxon>Embryophyta</taxon>
        <taxon>Tracheophyta</taxon>
        <taxon>Spermatophyta</taxon>
        <taxon>Magnoliopsida</taxon>
        <taxon>eudicotyledons</taxon>
        <taxon>Gunneridae</taxon>
        <taxon>Pentapetalae</taxon>
        <taxon>Caryophyllales</taxon>
        <taxon>Chenopodiaceae</taxon>
        <taxon>Chenopodioideae</taxon>
        <taxon>Anserineae</taxon>
        <taxon>Spinacia</taxon>
    </lineage>
</organism>
<feature type="domain" description="F-box protein At3g26010-like beta-propeller" evidence="1">
    <location>
        <begin position="149"/>
        <end position="416"/>
    </location>
</feature>
<dbReference type="SUPFAM" id="SSF81383">
    <property type="entry name" value="F-box domain"/>
    <property type="match status" value="1"/>
</dbReference>
<dbReference type="InterPro" id="IPR055290">
    <property type="entry name" value="At3g26010-like"/>
</dbReference>
<dbReference type="InterPro" id="IPR036047">
    <property type="entry name" value="F-box-like_dom_sf"/>
</dbReference>
<dbReference type="RefSeq" id="XP_056694274.1">
    <property type="nucleotide sequence ID" value="XM_056838296.1"/>
</dbReference>
<accession>A0ABM3RF79</accession>
<dbReference type="RefSeq" id="XP_056694272.1">
    <property type="nucleotide sequence ID" value="XM_056838294.1"/>
</dbReference>
<reference evidence="2" key="1">
    <citation type="journal article" date="2021" name="Nat. Commun.">
        <title>Genomic analyses provide insights into spinach domestication and the genetic basis of agronomic traits.</title>
        <authorList>
            <person name="Cai X."/>
            <person name="Sun X."/>
            <person name="Xu C."/>
            <person name="Sun H."/>
            <person name="Wang X."/>
            <person name="Ge C."/>
            <person name="Zhang Z."/>
            <person name="Wang Q."/>
            <person name="Fei Z."/>
            <person name="Jiao C."/>
            <person name="Wang Q."/>
        </authorList>
    </citation>
    <scope>NUCLEOTIDE SEQUENCE [LARGE SCALE GENOMIC DNA]</scope>
    <source>
        <strain evidence="2">cv. Varoflay</strain>
    </source>
</reference>
<dbReference type="InterPro" id="IPR056592">
    <property type="entry name" value="Beta-prop_At3g26010-like"/>
</dbReference>
<evidence type="ECO:0000259" key="1">
    <source>
        <dbReference type="Pfam" id="PF24750"/>
    </source>
</evidence>
<sequence length="453" mass="52586">MGSNMVPCSRLRKRSKTAKRSELVVSKQSKVLKVKEESGIDFEFELFSCIMTDQLLTEILICLPDDSVCRFKLVSKWWFSLLSSRYFVSRFINHDRHCRFTLVFQYSMYGDGFWDTLYPVGAISNHPVLSKSLKNQPLDLNFVPLFRNKPEEIRVVASCHDLLLCSHIGLYYVVNLLTRCWIEVPPPPTHNQDLGPTLLELCTSPKAGLFCSHDQRDISNGDGLCRFKVIVLPAVRSDLILNPYPNFNIPPQLYASQFSVQIFSSESRQWVDISVDWYPLSLNAYLNFTPILFHENMLHWLNGRSLVSLDAHINLSHSVDLPKELSLEHPCVFGVCQGQFRVARLIYEETDGHVLLVWDLVDYHKGVWQLAHRVLLHQASLKKYNYNFRLMAFHPYDGDRVYVNIRNDVFQFNLRTGILESYYRLNLNRRFHTFETPLPLLLHHRGLPTALPP</sequence>
<protein>
    <submittedName>
        <fullName evidence="3 4">Uncharacterized protein isoform X1</fullName>
    </submittedName>
</protein>
<proteinExistence type="predicted"/>
<evidence type="ECO:0000313" key="5">
    <source>
        <dbReference type="RefSeq" id="XP_056694274.1"/>
    </source>
</evidence>
<dbReference type="RefSeq" id="XP_056694271.1">
    <property type="nucleotide sequence ID" value="XM_056838293.1"/>
</dbReference>
<dbReference type="Pfam" id="PF24750">
    <property type="entry name" value="b-prop_At3g26010-like"/>
    <property type="match status" value="1"/>
</dbReference>
<reference evidence="3 4" key="2">
    <citation type="submission" date="2025-05" db="UniProtKB">
        <authorList>
            <consortium name="RefSeq"/>
        </authorList>
    </citation>
    <scope>IDENTIFICATION</scope>
    <source>
        <tissue evidence="3 4">Leaf</tissue>
    </source>
</reference>
<gene>
    <name evidence="3 4 5" type="primary">LOC110782440</name>
</gene>
<dbReference type="GeneID" id="110782440"/>